<name>A0A7L6ZPA1_ESCFE</name>
<dbReference type="PANTHER" id="PTHR36121:SF1">
    <property type="entry name" value="PROTEIN SXY"/>
    <property type="match status" value="1"/>
</dbReference>
<evidence type="ECO:0000259" key="1">
    <source>
        <dbReference type="Pfam" id="PF04993"/>
    </source>
</evidence>
<evidence type="ECO:0000313" key="4">
    <source>
        <dbReference type="Proteomes" id="UP000510927"/>
    </source>
</evidence>
<dbReference type="EMBL" id="CP055675">
    <property type="protein sequence ID" value="QLM99905.1"/>
    <property type="molecule type" value="Genomic_DNA"/>
</dbReference>
<protein>
    <submittedName>
        <fullName evidence="3">TfoX/Sxy family DNA transformation protein</fullName>
    </submittedName>
</protein>
<reference evidence="3 4" key="1">
    <citation type="submission" date="2020-06" db="EMBL/GenBank/DDBJ databases">
        <title>REHAB project genomes.</title>
        <authorList>
            <person name="Shaw L.P."/>
        </authorList>
    </citation>
    <scope>NUCLEOTIDE SEQUENCE [LARGE SCALE GENOMIC DNA]</scope>
    <source>
        <strain evidence="3 4">RHB28-C13</strain>
    </source>
</reference>
<accession>A0A7L6ZPA1</accession>
<gene>
    <name evidence="3" type="ORF">HVY52_08820</name>
</gene>
<dbReference type="InterPro" id="IPR026256">
    <property type="entry name" value="TfoX-like_gammaprotbact"/>
</dbReference>
<feature type="domain" description="TfoX C-terminal" evidence="2">
    <location>
        <begin position="117"/>
        <end position="194"/>
    </location>
</feature>
<dbReference type="InterPro" id="IPR007077">
    <property type="entry name" value="TfoX_C"/>
</dbReference>
<feature type="domain" description="TfoX N-terminal" evidence="1">
    <location>
        <begin position="14"/>
        <end position="106"/>
    </location>
</feature>
<dbReference type="GeneID" id="75057853"/>
<proteinExistence type="predicted"/>
<dbReference type="InterPro" id="IPR047525">
    <property type="entry name" value="TfoX-like"/>
</dbReference>
<dbReference type="AlphaFoldDB" id="A0A7L6ZPA1"/>
<dbReference type="Pfam" id="PF04994">
    <property type="entry name" value="TfoX_C"/>
    <property type="match status" value="1"/>
</dbReference>
<dbReference type="GO" id="GO:0030420">
    <property type="term" value="P:establishment of competence for transformation"/>
    <property type="evidence" value="ECO:0007669"/>
    <property type="project" value="InterPro"/>
</dbReference>
<dbReference type="Gene3D" id="1.10.150.20">
    <property type="entry name" value="5' to 3' exonuclease, C-terminal subdomain"/>
    <property type="match status" value="1"/>
</dbReference>
<evidence type="ECO:0000313" key="3">
    <source>
        <dbReference type="EMBL" id="QLM99905.1"/>
    </source>
</evidence>
<dbReference type="Pfam" id="PF04993">
    <property type="entry name" value="TfoX_N"/>
    <property type="match status" value="1"/>
</dbReference>
<evidence type="ECO:0000259" key="2">
    <source>
        <dbReference type="Pfam" id="PF04994"/>
    </source>
</evidence>
<dbReference type="PANTHER" id="PTHR36121">
    <property type="entry name" value="PROTEIN SXY"/>
    <property type="match status" value="1"/>
</dbReference>
<organism evidence="3 4">
    <name type="scientific">Escherichia fergusonii</name>
    <dbReference type="NCBI Taxonomy" id="564"/>
    <lineage>
        <taxon>Bacteria</taxon>
        <taxon>Pseudomonadati</taxon>
        <taxon>Pseudomonadota</taxon>
        <taxon>Gammaproteobacteria</taxon>
        <taxon>Enterobacterales</taxon>
        <taxon>Enterobacteriaceae</taxon>
        <taxon>Escherichia</taxon>
    </lineage>
</organism>
<dbReference type="InterPro" id="IPR007076">
    <property type="entry name" value="TfoX_N"/>
</dbReference>
<dbReference type="SUPFAM" id="SSF159894">
    <property type="entry name" value="YgaC/TfoX-N like"/>
    <property type="match status" value="1"/>
</dbReference>
<dbReference type="Gene3D" id="3.30.1460.30">
    <property type="entry name" value="YgaC/TfoX-N like chaperone"/>
    <property type="match status" value="1"/>
</dbReference>
<dbReference type="Proteomes" id="UP000510927">
    <property type="component" value="Chromosome"/>
</dbReference>
<dbReference type="OMA" id="WYKNNAV"/>
<sequence>MKNLSYDRIYKSQEYLASLGRVNYRSLFGSYSLTISDTVFAMVADGELYLRACEQSVQYCVKHTPRWLTFMKKGRLVMLNYYRVDESLWQDQQQLIRLSRYSLDAALKEKKSLGRKYRLRDLPNITYHLESLLNEAGIKDVSTLRILGAKMCWLRLKQMNQHITVKILYLLEGAVQDIHEAALPVVRRQELAVWVESLTPDLALLASFD</sequence>
<dbReference type="PIRSF" id="PIRSF028788">
    <property type="entry name" value="TfoX_Sxy"/>
    <property type="match status" value="1"/>
</dbReference>
<dbReference type="RefSeq" id="WP_000793790.1">
    <property type="nucleotide sequence ID" value="NZ_AP027926.1"/>
</dbReference>